<feature type="compositionally biased region" description="Basic and acidic residues" evidence="1">
    <location>
        <begin position="72"/>
        <end position="97"/>
    </location>
</feature>
<feature type="compositionally biased region" description="Basic and acidic residues" evidence="1">
    <location>
        <begin position="1"/>
        <end position="10"/>
    </location>
</feature>
<evidence type="ECO:0000313" key="2">
    <source>
        <dbReference type="EMBL" id="RAK57559.1"/>
    </source>
</evidence>
<dbReference type="EMBL" id="QFYR01000001">
    <property type="protein sequence ID" value="RAK57559.1"/>
    <property type="molecule type" value="Genomic_DNA"/>
</dbReference>
<gene>
    <name evidence="2" type="ORF">DJ018_06400</name>
</gene>
<dbReference type="Proteomes" id="UP000249725">
    <property type="component" value="Unassembled WGS sequence"/>
</dbReference>
<proteinExistence type="predicted"/>
<keyword evidence="3" id="KW-1185">Reference proteome</keyword>
<dbReference type="OrthoDB" id="9951889at2"/>
<name>A0A328ASP5_9CAUL</name>
<dbReference type="AlphaFoldDB" id="A0A328ASP5"/>
<dbReference type="RefSeq" id="WP_111514010.1">
    <property type="nucleotide sequence ID" value="NZ_QFYR01000001.1"/>
</dbReference>
<comment type="caution">
    <text evidence="2">The sequence shown here is derived from an EMBL/GenBank/DDBJ whole genome shotgun (WGS) entry which is preliminary data.</text>
</comment>
<organism evidence="2 3">
    <name type="scientific">Phenylobacterium deserti</name>
    <dbReference type="NCBI Taxonomy" id="1914756"/>
    <lineage>
        <taxon>Bacteria</taxon>
        <taxon>Pseudomonadati</taxon>
        <taxon>Pseudomonadota</taxon>
        <taxon>Alphaproteobacteria</taxon>
        <taxon>Caulobacterales</taxon>
        <taxon>Caulobacteraceae</taxon>
        <taxon>Phenylobacterium</taxon>
    </lineage>
</organism>
<evidence type="ECO:0000256" key="1">
    <source>
        <dbReference type="SAM" id="MobiDB-lite"/>
    </source>
</evidence>
<sequence>MTDDIRRTENRAGPTSASGDGAALKTGYGPGGLGAGGDRAHHGQGDTPPNNWDAPGVTPDGHRTGSSFDGPRVAHDGEGEDNPERWASSEKEEPNDG</sequence>
<feature type="region of interest" description="Disordered" evidence="1">
    <location>
        <begin position="1"/>
        <end position="97"/>
    </location>
</feature>
<reference evidence="3" key="1">
    <citation type="submission" date="2018-05" db="EMBL/GenBank/DDBJ databases">
        <authorList>
            <person name="Li X."/>
        </authorList>
    </citation>
    <scope>NUCLEOTIDE SEQUENCE [LARGE SCALE GENOMIC DNA]</scope>
    <source>
        <strain evidence="3">YIM 73061</strain>
    </source>
</reference>
<protein>
    <submittedName>
        <fullName evidence="2">Uncharacterized protein</fullName>
    </submittedName>
</protein>
<accession>A0A328ASP5</accession>
<feature type="compositionally biased region" description="Gly residues" evidence="1">
    <location>
        <begin position="28"/>
        <end position="37"/>
    </location>
</feature>
<evidence type="ECO:0000313" key="3">
    <source>
        <dbReference type="Proteomes" id="UP000249725"/>
    </source>
</evidence>